<dbReference type="PANTHER" id="PTHR30572:SF4">
    <property type="entry name" value="ABC TRANSPORTER PERMEASE YTRF"/>
    <property type="match status" value="1"/>
</dbReference>
<keyword evidence="5 7" id="KW-0472">Membrane</keyword>
<organism evidence="9 10">
    <name type="scientific">Actinomadura mexicana</name>
    <dbReference type="NCBI Taxonomy" id="134959"/>
    <lineage>
        <taxon>Bacteria</taxon>
        <taxon>Bacillati</taxon>
        <taxon>Actinomycetota</taxon>
        <taxon>Actinomycetes</taxon>
        <taxon>Streptosporangiales</taxon>
        <taxon>Thermomonosporaceae</taxon>
        <taxon>Actinomadura</taxon>
    </lineage>
</organism>
<evidence type="ECO:0000313" key="9">
    <source>
        <dbReference type="EMBL" id="SNR77329.1"/>
    </source>
</evidence>
<evidence type="ECO:0000256" key="2">
    <source>
        <dbReference type="ARBA" id="ARBA00022475"/>
    </source>
</evidence>
<feature type="transmembrane region" description="Helical" evidence="7">
    <location>
        <begin position="528"/>
        <end position="553"/>
    </location>
</feature>
<keyword evidence="2" id="KW-1003">Cell membrane</keyword>
<feature type="transmembrane region" description="Helical" evidence="7">
    <location>
        <begin position="64"/>
        <end position="87"/>
    </location>
</feature>
<keyword evidence="10" id="KW-1185">Reference proteome</keyword>
<evidence type="ECO:0000259" key="8">
    <source>
        <dbReference type="Pfam" id="PF02687"/>
    </source>
</evidence>
<feature type="transmembrane region" description="Helical" evidence="7">
    <location>
        <begin position="232"/>
        <end position="257"/>
    </location>
</feature>
<gene>
    <name evidence="9" type="ORF">SAMN06265355_106419</name>
</gene>
<dbReference type="InterPro" id="IPR003838">
    <property type="entry name" value="ABC3_permease_C"/>
</dbReference>
<evidence type="ECO:0000313" key="10">
    <source>
        <dbReference type="Proteomes" id="UP000198420"/>
    </source>
</evidence>
<keyword evidence="4 7" id="KW-1133">Transmembrane helix</keyword>
<sequence>MNRYVFALRMARQDALRAKGRTALVLSMIGLPIGVVVALAVLRSTSAAGIEEGGSGAPSGAESAVLAMIIAMVALEVVLLAGPAFMVDVRRRRRDLALVAASGGAGRHLRAVVLASGLLLGGTAAVAGAGLGIAAAAVVARAAGGPGGYGPFTVPWTMVAVTMLLGAGSGLLAALVPACQAGRMDVVAALAGRREPPGPARRGLPIAGGLLVLAGLATSLEGVRALREFGAALGAAAIIVGLVLASPWIVGATGRLAPRLPLPLRLAVRDGARNRARTAPAVAAIMAAVAGVTALAIGGVSDYRQRQVEYQAQLPHGSALIRLPQDGNDGAAAAAVQRDLPGVPVIPLRTLPGPDGVCLFEDTSKCPSLSFSAKPDGTASAEILQTVVGGPREARLLLGRDDPAVSSALAAGKIVLFRVRPLDRGTVTADVTYWDDDRRHTLATIKDLPAVAAEGDPHVRAIVPPKAAEDLAAKGGVRIRTEAYGVDRADHRVTEAEETRLTKTMGTFGHDSSAVHVERGFTESFGRITLALGAAAAVLALGATLIATGLAAADARPDMATLRAVGARPRTGRLLTMGRGAFIAALGCWLGIAGGLVPGLAVTRPLTDSVEETGAAPHGTIVDVPWLLLLALAVGVPLVAACATGAVTGGRLPARRTPG</sequence>
<dbReference type="OrthoDB" id="3405625at2"/>
<evidence type="ECO:0000256" key="6">
    <source>
        <dbReference type="ARBA" id="ARBA00038076"/>
    </source>
</evidence>
<dbReference type="GO" id="GO:0005886">
    <property type="term" value="C:plasma membrane"/>
    <property type="evidence" value="ECO:0007669"/>
    <property type="project" value="UniProtKB-SubCell"/>
</dbReference>
<feature type="transmembrane region" description="Helical" evidence="7">
    <location>
        <begin position="626"/>
        <end position="647"/>
    </location>
</feature>
<dbReference type="RefSeq" id="WP_089312968.1">
    <property type="nucleotide sequence ID" value="NZ_FZNP01000006.1"/>
</dbReference>
<proteinExistence type="inferred from homology"/>
<comment type="subcellular location">
    <subcellularLocation>
        <location evidence="1">Cell membrane</location>
        <topology evidence="1">Multi-pass membrane protein</topology>
    </subcellularLocation>
</comment>
<feature type="domain" description="ABC3 transporter permease C-terminal" evidence="8">
    <location>
        <begin position="68"/>
        <end position="184"/>
    </location>
</feature>
<feature type="transmembrane region" description="Helical" evidence="7">
    <location>
        <begin position="574"/>
        <end position="597"/>
    </location>
</feature>
<feature type="domain" description="ABC3 transporter permease C-terminal" evidence="8">
    <location>
        <begin position="532"/>
        <end position="641"/>
    </location>
</feature>
<feature type="transmembrane region" description="Helical" evidence="7">
    <location>
        <begin position="108"/>
        <end position="136"/>
    </location>
</feature>
<evidence type="ECO:0000256" key="5">
    <source>
        <dbReference type="ARBA" id="ARBA00023136"/>
    </source>
</evidence>
<evidence type="ECO:0000256" key="1">
    <source>
        <dbReference type="ARBA" id="ARBA00004651"/>
    </source>
</evidence>
<protein>
    <submittedName>
        <fullName evidence="9">Putative ABC transport system permease protein</fullName>
    </submittedName>
</protein>
<feature type="transmembrane region" description="Helical" evidence="7">
    <location>
        <begin position="21"/>
        <end position="44"/>
    </location>
</feature>
<dbReference type="EMBL" id="FZNP01000006">
    <property type="protein sequence ID" value="SNR77329.1"/>
    <property type="molecule type" value="Genomic_DNA"/>
</dbReference>
<dbReference type="GO" id="GO:0022857">
    <property type="term" value="F:transmembrane transporter activity"/>
    <property type="evidence" value="ECO:0007669"/>
    <property type="project" value="TreeGrafter"/>
</dbReference>
<evidence type="ECO:0000256" key="3">
    <source>
        <dbReference type="ARBA" id="ARBA00022692"/>
    </source>
</evidence>
<reference evidence="10" key="1">
    <citation type="submission" date="2017-06" db="EMBL/GenBank/DDBJ databases">
        <authorList>
            <person name="Varghese N."/>
            <person name="Submissions S."/>
        </authorList>
    </citation>
    <scope>NUCLEOTIDE SEQUENCE [LARGE SCALE GENOMIC DNA]</scope>
    <source>
        <strain evidence="10">DSM 44485</strain>
    </source>
</reference>
<accession>A0A238Z375</accession>
<dbReference type="Pfam" id="PF02687">
    <property type="entry name" value="FtsX"/>
    <property type="match status" value="2"/>
</dbReference>
<dbReference type="PANTHER" id="PTHR30572">
    <property type="entry name" value="MEMBRANE COMPONENT OF TRANSPORTER-RELATED"/>
    <property type="match status" value="1"/>
</dbReference>
<comment type="similarity">
    <text evidence="6">Belongs to the ABC-4 integral membrane protein family.</text>
</comment>
<dbReference type="InterPro" id="IPR050250">
    <property type="entry name" value="Macrolide_Exporter_MacB"/>
</dbReference>
<dbReference type="AlphaFoldDB" id="A0A238Z375"/>
<keyword evidence="3 7" id="KW-0812">Transmembrane</keyword>
<dbReference type="Proteomes" id="UP000198420">
    <property type="component" value="Unassembled WGS sequence"/>
</dbReference>
<evidence type="ECO:0000256" key="7">
    <source>
        <dbReference type="SAM" id="Phobius"/>
    </source>
</evidence>
<feature type="transmembrane region" description="Helical" evidence="7">
    <location>
        <begin position="156"/>
        <end position="176"/>
    </location>
</feature>
<feature type="transmembrane region" description="Helical" evidence="7">
    <location>
        <begin position="278"/>
        <end position="300"/>
    </location>
</feature>
<evidence type="ECO:0000256" key="4">
    <source>
        <dbReference type="ARBA" id="ARBA00022989"/>
    </source>
</evidence>
<name>A0A238Z375_9ACTN</name>
<feature type="transmembrane region" description="Helical" evidence="7">
    <location>
        <begin position="203"/>
        <end position="220"/>
    </location>
</feature>